<name>A0A0A9C3P8_ARUDO</name>
<evidence type="ECO:0000313" key="1">
    <source>
        <dbReference type="EMBL" id="JAD66132.1"/>
    </source>
</evidence>
<organism evidence="1">
    <name type="scientific">Arundo donax</name>
    <name type="common">Giant reed</name>
    <name type="synonym">Donax arundinaceus</name>
    <dbReference type="NCBI Taxonomy" id="35708"/>
    <lineage>
        <taxon>Eukaryota</taxon>
        <taxon>Viridiplantae</taxon>
        <taxon>Streptophyta</taxon>
        <taxon>Embryophyta</taxon>
        <taxon>Tracheophyta</taxon>
        <taxon>Spermatophyta</taxon>
        <taxon>Magnoliopsida</taxon>
        <taxon>Liliopsida</taxon>
        <taxon>Poales</taxon>
        <taxon>Poaceae</taxon>
        <taxon>PACMAD clade</taxon>
        <taxon>Arundinoideae</taxon>
        <taxon>Arundineae</taxon>
        <taxon>Arundo</taxon>
    </lineage>
</organism>
<reference evidence="1" key="1">
    <citation type="submission" date="2014-09" db="EMBL/GenBank/DDBJ databases">
        <authorList>
            <person name="Magalhaes I.L.F."/>
            <person name="Oliveira U."/>
            <person name="Santos F.R."/>
            <person name="Vidigal T.H.D.A."/>
            <person name="Brescovit A.D."/>
            <person name="Santos A.J."/>
        </authorList>
    </citation>
    <scope>NUCLEOTIDE SEQUENCE</scope>
    <source>
        <tissue evidence="1">Shoot tissue taken approximately 20 cm above the soil surface</tissue>
    </source>
</reference>
<dbReference type="AlphaFoldDB" id="A0A0A9C3P8"/>
<protein>
    <submittedName>
        <fullName evidence="1">Uncharacterized protein</fullName>
    </submittedName>
</protein>
<accession>A0A0A9C3P8</accession>
<dbReference type="EMBL" id="GBRH01231763">
    <property type="protein sequence ID" value="JAD66132.1"/>
    <property type="molecule type" value="Transcribed_RNA"/>
</dbReference>
<proteinExistence type="predicted"/>
<reference evidence="1" key="2">
    <citation type="journal article" date="2015" name="Data Brief">
        <title>Shoot transcriptome of the giant reed, Arundo donax.</title>
        <authorList>
            <person name="Barrero R.A."/>
            <person name="Guerrero F.D."/>
            <person name="Moolhuijzen P."/>
            <person name="Goolsby J.A."/>
            <person name="Tidwell J."/>
            <person name="Bellgard S.E."/>
            <person name="Bellgard M.I."/>
        </authorList>
    </citation>
    <scope>NUCLEOTIDE SEQUENCE</scope>
    <source>
        <tissue evidence="1">Shoot tissue taken approximately 20 cm above the soil surface</tissue>
    </source>
</reference>
<sequence length="60" mass="6725">MATNSFFKKKEKLTVDYLFRSAYCACQLGIPANIKIPVIASSMRLQLQTKEPTSKSSILN</sequence>